<organism evidence="3 4">
    <name type="scientific">Aphanomyces euteiches</name>
    <dbReference type="NCBI Taxonomy" id="100861"/>
    <lineage>
        <taxon>Eukaryota</taxon>
        <taxon>Sar</taxon>
        <taxon>Stramenopiles</taxon>
        <taxon>Oomycota</taxon>
        <taxon>Saprolegniomycetes</taxon>
        <taxon>Saprolegniales</taxon>
        <taxon>Verrucalvaceae</taxon>
        <taxon>Aphanomyces</taxon>
    </lineage>
</organism>
<evidence type="ECO:0000313" key="4">
    <source>
        <dbReference type="Proteomes" id="UP000481153"/>
    </source>
</evidence>
<feature type="transmembrane region" description="Helical" evidence="2">
    <location>
        <begin position="33"/>
        <end position="55"/>
    </location>
</feature>
<dbReference type="AlphaFoldDB" id="A0A6G0X7M0"/>
<name>A0A6G0X7M0_9STRA</name>
<sequence length="670" mass="73495">MRRLPSKRKFAKKLKPKLSVAYISKWCRVISNLMAGAGIFATGVIVLLLLTQGMFYSTNFYTFPQDTWVPRYQSCRLSVSGFSSCHPADIAVTGSAPWTSIGLQLASELDLHNSTVFATTCALNLPVSATQAIGKIIFLVGETSFPSCNPVGPQVILGMAVVDTVGTADFPDGAFLMSVFSDAKPIQPATVVDTQGNTIPVTTSATKTIVAVNGTRVPTTWGQRNFVTSLNCLNRFFLMQVWAINHFPDLSASLKTMEGYSVGKTTGYITTFGLDNSHKVDNYMLLFLFQIVICSVTLVLLGNDGLITLEGLSGLLKNKPVLTYDILASLERRKILLFALVGVFLFSPLYADVIRYTYTINGYHYWSLSLVMVGLIMALSWMAILTCIVQWLPVPAAWRNRPVCYSAPFFVYCNCIGFVVVEAAQRRGPSAAATFWGDAPSTLCLNMDGMAVVSGAFSMDGATPIIYTLMPDIAVVLMVSWLVSIAAHKVLTGSVVLEMTWTAQNAFVNQVALPQWVTSLDLDKKNTIAIGTKLYCRPSLMVLLGYCTVYDDNKYRLPKDEHLNFSSHMSSHTEATEAGTSSVGTSTMRGKVMVQPQPGRPSKAPSSHEDVHYMVISIYGLLAATFPWIRKVYQPQIFGEIHQNKFTPSKSITRIEKAHAYVYSRGDCCS</sequence>
<keyword evidence="4" id="KW-1185">Reference proteome</keyword>
<dbReference type="EMBL" id="VJMJ01000093">
    <property type="protein sequence ID" value="KAF0735884.1"/>
    <property type="molecule type" value="Genomic_DNA"/>
</dbReference>
<feature type="transmembrane region" description="Helical" evidence="2">
    <location>
        <begin position="363"/>
        <end position="392"/>
    </location>
</feature>
<feature type="transmembrane region" description="Helical" evidence="2">
    <location>
        <begin position="335"/>
        <end position="351"/>
    </location>
</feature>
<feature type="transmembrane region" description="Helical" evidence="2">
    <location>
        <begin position="283"/>
        <end position="301"/>
    </location>
</feature>
<feature type="region of interest" description="Disordered" evidence="1">
    <location>
        <begin position="568"/>
        <end position="587"/>
    </location>
</feature>
<protein>
    <submittedName>
        <fullName evidence="3">Uncharacterized protein</fullName>
    </submittedName>
</protein>
<keyword evidence="2" id="KW-0472">Membrane</keyword>
<keyword evidence="2" id="KW-0812">Transmembrane</keyword>
<keyword evidence="2" id="KW-1133">Transmembrane helix</keyword>
<feature type="transmembrane region" description="Helical" evidence="2">
    <location>
        <begin position="465"/>
        <end position="487"/>
    </location>
</feature>
<accession>A0A6G0X7M0</accession>
<evidence type="ECO:0000256" key="2">
    <source>
        <dbReference type="SAM" id="Phobius"/>
    </source>
</evidence>
<dbReference type="VEuPathDB" id="FungiDB:AeMF1_003773"/>
<gene>
    <name evidence="3" type="ORF">Ae201684_007886</name>
</gene>
<evidence type="ECO:0000313" key="3">
    <source>
        <dbReference type="EMBL" id="KAF0735884.1"/>
    </source>
</evidence>
<comment type="caution">
    <text evidence="3">The sequence shown here is derived from an EMBL/GenBank/DDBJ whole genome shotgun (WGS) entry which is preliminary data.</text>
</comment>
<proteinExistence type="predicted"/>
<reference evidence="3 4" key="1">
    <citation type="submission" date="2019-07" db="EMBL/GenBank/DDBJ databases">
        <title>Genomics analysis of Aphanomyces spp. identifies a new class of oomycete effector associated with host adaptation.</title>
        <authorList>
            <person name="Gaulin E."/>
        </authorList>
    </citation>
    <scope>NUCLEOTIDE SEQUENCE [LARGE SCALE GENOMIC DNA]</scope>
    <source>
        <strain evidence="3 4">ATCC 201684</strain>
    </source>
</reference>
<dbReference type="Proteomes" id="UP000481153">
    <property type="component" value="Unassembled WGS sequence"/>
</dbReference>
<evidence type="ECO:0000256" key="1">
    <source>
        <dbReference type="SAM" id="MobiDB-lite"/>
    </source>
</evidence>